<feature type="region of interest" description="Disordered" evidence="1">
    <location>
        <begin position="125"/>
        <end position="184"/>
    </location>
</feature>
<evidence type="ECO:0000313" key="2">
    <source>
        <dbReference type="EMBL" id="VEU44078.1"/>
    </source>
</evidence>
<evidence type="ECO:0000313" key="3">
    <source>
        <dbReference type="Proteomes" id="UP000291116"/>
    </source>
</evidence>
<feature type="region of interest" description="Disordered" evidence="1">
    <location>
        <begin position="352"/>
        <end position="394"/>
    </location>
</feature>
<sequence>MAELSATPAAIPAASTIPVEAEAETETQVPNGKETKDPTNGTCDADADTEASANANENVNGTTMNTNARLRPELKEKIQSWILSFYHLDPRYKILTFFNLVASEGADNLTDDQIEEHSYAMMTTTSTTGGAAGSLGNSVTSQQRQASPTEEPTTPVSANQSSPASGKIPPANSTSKDKNNGNNRDVYKVNAHLMSRPSARNIRPSTLSLLSRIFNATSILTVWRPCSNDAMRKMMEGAGVGKGLDIKGKSAKKGTLSGFVPFMQIFDNDHKNEIQPIPVKALMRVYYKDEKLRDHVLGVLQTYLEEGPPLKKNGGNVPPLSPVGKLMDEPIITDEVVAFRQARTAMRCSTIDEITEDDDLHNEQEQEEGTGKEKKPSLPDHKNPNSSKYVPPKPLKKLKKYTKVGFYGIECTQRLFWLATVQDADISRSGTGTETGRPSLPGFQDANLKTLKVAHTQLPKPNPMPVVLQYKSYEEVVASSDDEDENQNTNHPLDDCLDPRFLVMAYEEQGTIKPVVSDFDGFLLGWRREALWFGCCLPRYQENLMMWCVERIEEILDDQKKNPTNSDTWTQRWLDVQKKAAQQGKVFDIPEYGFGDPKSTSIMEHAALKLKSTGAVRHGSECFNYHFPQEIDETFLLISDTLKPVPWKYVNVKELQDILSQKIAEGFVFPLNPKWILCDPGWKKVYDDLMRSDALYSDLSKDIWFPPYSGIRERIEKIHKLHPNGFQRCTNFSKAKGLDKMKSHSSTGRRQSASNILRDTLDEGLGSQLTGNAYADLAQLELDDFIGRTSAMPGRGMELDSAMGKNIRDAIKDLSIEELDDDYAEQPRSSKGVGGVPLSQRSRQEKRPSGVSHTSSIASSVGSSGTSQSNSKTGPSSSNNQSPGLSLTSSISSGSGTTPTTFRKLFRKVRRRPNSMEFTNESSNNDQHTTSSEPYTRSKTTSSPDLRLGQQARAVSNPKDSSSANPKKKTSSKDTNKPRRHFSKWFK</sequence>
<organism evidence="2 3">
    <name type="scientific">Pseudo-nitzschia multistriata</name>
    <dbReference type="NCBI Taxonomy" id="183589"/>
    <lineage>
        <taxon>Eukaryota</taxon>
        <taxon>Sar</taxon>
        <taxon>Stramenopiles</taxon>
        <taxon>Ochrophyta</taxon>
        <taxon>Bacillariophyta</taxon>
        <taxon>Bacillariophyceae</taxon>
        <taxon>Bacillariophycidae</taxon>
        <taxon>Bacillariales</taxon>
        <taxon>Bacillariaceae</taxon>
        <taxon>Pseudo-nitzschia</taxon>
    </lineage>
</organism>
<gene>
    <name evidence="2" type="ORF">PSNMU_V1.4_AUG-EV-PASAV3_0111460</name>
</gene>
<feature type="region of interest" description="Disordered" evidence="1">
    <location>
        <begin position="823"/>
        <end position="987"/>
    </location>
</feature>
<feature type="compositionally biased region" description="Basic residues" evidence="1">
    <location>
        <begin position="904"/>
        <end position="913"/>
    </location>
</feature>
<feature type="compositionally biased region" description="Polar residues" evidence="1">
    <location>
        <begin position="916"/>
        <end position="944"/>
    </location>
</feature>
<protein>
    <submittedName>
        <fullName evidence="2">Uncharacterized protein</fullName>
    </submittedName>
</protein>
<reference evidence="2 3" key="1">
    <citation type="submission" date="2019-01" db="EMBL/GenBank/DDBJ databases">
        <authorList>
            <person name="Ferrante I. M."/>
        </authorList>
    </citation>
    <scope>NUCLEOTIDE SEQUENCE [LARGE SCALE GENOMIC DNA]</scope>
    <source>
        <strain evidence="2 3">B856</strain>
    </source>
</reference>
<feature type="compositionally biased region" description="Low complexity" evidence="1">
    <location>
        <begin position="882"/>
        <end position="901"/>
    </location>
</feature>
<dbReference type="Proteomes" id="UP000291116">
    <property type="component" value="Unassembled WGS sequence"/>
</dbReference>
<dbReference type="OrthoDB" id="48146at2759"/>
<name>A0A448ZPV9_9STRA</name>
<feature type="compositionally biased region" description="Basic residues" evidence="1">
    <location>
        <begin position="978"/>
        <end position="987"/>
    </location>
</feature>
<keyword evidence="3" id="KW-1185">Reference proteome</keyword>
<proteinExistence type="predicted"/>
<dbReference type="EMBL" id="CAACVS010000608">
    <property type="protein sequence ID" value="VEU44078.1"/>
    <property type="molecule type" value="Genomic_DNA"/>
</dbReference>
<feature type="compositionally biased region" description="Basic and acidic residues" evidence="1">
    <location>
        <begin position="361"/>
        <end position="383"/>
    </location>
</feature>
<feature type="compositionally biased region" description="Low complexity" evidence="1">
    <location>
        <begin position="1"/>
        <end position="18"/>
    </location>
</feature>
<evidence type="ECO:0000256" key="1">
    <source>
        <dbReference type="SAM" id="MobiDB-lite"/>
    </source>
</evidence>
<feature type="region of interest" description="Disordered" evidence="1">
    <location>
        <begin position="1"/>
        <end position="64"/>
    </location>
</feature>
<dbReference type="AlphaFoldDB" id="A0A448ZPV9"/>
<feature type="compositionally biased region" description="Polar residues" evidence="1">
    <location>
        <begin position="135"/>
        <end position="164"/>
    </location>
</feature>
<accession>A0A448ZPV9</accession>
<feature type="compositionally biased region" description="Polar residues" evidence="1">
    <location>
        <begin position="51"/>
        <end position="64"/>
    </location>
</feature>
<feature type="compositionally biased region" description="Low complexity" evidence="1">
    <location>
        <begin position="849"/>
        <end position="874"/>
    </location>
</feature>